<evidence type="ECO:0000313" key="4">
    <source>
        <dbReference type="EMBL" id="MBK6266074.1"/>
    </source>
</evidence>
<dbReference type="Gene3D" id="1.20.120.450">
    <property type="entry name" value="dinb family like domain"/>
    <property type="match status" value="1"/>
</dbReference>
<dbReference type="PANTHER" id="PTHR37302:SF3">
    <property type="entry name" value="DAMAGE-INDUCIBLE PROTEIN DINB"/>
    <property type="match status" value="1"/>
</dbReference>
<keyword evidence="5" id="KW-1185">Reference proteome</keyword>
<name>A0A934WZV2_9BACT</name>
<comment type="similarity">
    <text evidence="1">Belongs to the DinB family.</text>
</comment>
<dbReference type="GO" id="GO:0046872">
    <property type="term" value="F:metal ion binding"/>
    <property type="evidence" value="ECO:0007669"/>
    <property type="project" value="UniProtKB-KW"/>
</dbReference>
<comment type="caution">
    <text evidence="4">The sequence shown here is derived from an EMBL/GenBank/DDBJ whole genome shotgun (WGS) entry which is preliminary data.</text>
</comment>
<dbReference type="AlphaFoldDB" id="A0A934WZV2"/>
<organism evidence="4 5">
    <name type="scientific">Marivirga aurantiaca</name>
    <dbReference type="NCBI Taxonomy" id="2802615"/>
    <lineage>
        <taxon>Bacteria</taxon>
        <taxon>Pseudomonadati</taxon>
        <taxon>Bacteroidota</taxon>
        <taxon>Cytophagia</taxon>
        <taxon>Cytophagales</taxon>
        <taxon>Marivirgaceae</taxon>
        <taxon>Marivirga</taxon>
    </lineage>
</organism>
<dbReference type="InterPro" id="IPR007837">
    <property type="entry name" value="DinB"/>
</dbReference>
<evidence type="ECO:0000313" key="5">
    <source>
        <dbReference type="Proteomes" id="UP000611723"/>
    </source>
</evidence>
<feature type="binding site" evidence="3">
    <location>
        <position position="40"/>
    </location>
    <ligand>
        <name>a divalent metal cation</name>
        <dbReference type="ChEBI" id="CHEBI:60240"/>
    </ligand>
</feature>
<feature type="binding site" evidence="3">
    <location>
        <position position="117"/>
    </location>
    <ligand>
        <name>a divalent metal cation</name>
        <dbReference type="ChEBI" id="CHEBI:60240"/>
    </ligand>
</feature>
<dbReference type="EMBL" id="JAEQBW010000006">
    <property type="protein sequence ID" value="MBK6266074.1"/>
    <property type="molecule type" value="Genomic_DNA"/>
</dbReference>
<dbReference type="Pfam" id="PF05163">
    <property type="entry name" value="DinB"/>
    <property type="match status" value="1"/>
</dbReference>
<feature type="binding site" evidence="3">
    <location>
        <position position="121"/>
    </location>
    <ligand>
        <name>a divalent metal cation</name>
        <dbReference type="ChEBI" id="CHEBI:60240"/>
    </ligand>
</feature>
<evidence type="ECO:0000256" key="1">
    <source>
        <dbReference type="ARBA" id="ARBA00008635"/>
    </source>
</evidence>
<protein>
    <submittedName>
        <fullName evidence="4">Damage-inducible protein DinB</fullName>
    </submittedName>
</protein>
<dbReference type="InterPro" id="IPR034660">
    <property type="entry name" value="DinB/YfiT-like"/>
</dbReference>
<reference evidence="4" key="1">
    <citation type="submission" date="2021-01" db="EMBL/GenBank/DDBJ databases">
        <title>Marivirga aurantiaca sp. nov., isolated from intertidal surface sediments.</title>
        <authorList>
            <person name="Zhang M."/>
        </authorList>
    </citation>
    <scope>NUCLEOTIDE SEQUENCE</scope>
    <source>
        <strain evidence="4">S37H4</strain>
    </source>
</reference>
<dbReference type="Proteomes" id="UP000611723">
    <property type="component" value="Unassembled WGS sequence"/>
</dbReference>
<evidence type="ECO:0000256" key="2">
    <source>
        <dbReference type="ARBA" id="ARBA00022723"/>
    </source>
</evidence>
<dbReference type="PANTHER" id="PTHR37302">
    <property type="entry name" value="SLR1116 PROTEIN"/>
    <property type="match status" value="1"/>
</dbReference>
<evidence type="ECO:0000256" key="3">
    <source>
        <dbReference type="PIRSR" id="PIRSR607837-1"/>
    </source>
</evidence>
<sequence length="146" mass="17349">MKEFFVDIFEYHHHFNQKLADLLIENVSQLSDRTIPLFSHSINAHQIWNSRIINSKPLGVHQVHTLEKCKILDKANFEETLKILSEQDLQKNINYQNSKGEKFEKSMQHILFHIANHFSHHRGQIISDLRQNGIEPIVTDYIFYKR</sequence>
<keyword evidence="2 3" id="KW-0479">Metal-binding</keyword>
<dbReference type="SUPFAM" id="SSF109854">
    <property type="entry name" value="DinB/YfiT-like putative metalloenzymes"/>
    <property type="match status" value="1"/>
</dbReference>
<gene>
    <name evidence="4" type="ORF">JKA74_13605</name>
</gene>
<proteinExistence type="inferred from homology"/>
<accession>A0A934WZV2</accession>